<dbReference type="Proteomes" id="UP000450000">
    <property type="component" value="Unassembled WGS sequence"/>
</dbReference>
<comment type="caution">
    <text evidence="3">The sequence shown here is derived from an EMBL/GenBank/DDBJ whole genome shotgun (WGS) entry which is preliminary data.</text>
</comment>
<dbReference type="RefSeq" id="WP_153468973.1">
    <property type="nucleotide sequence ID" value="NZ_WBOF01000003.1"/>
</dbReference>
<evidence type="ECO:0000313" key="3">
    <source>
        <dbReference type="EMBL" id="MQS17061.1"/>
    </source>
</evidence>
<dbReference type="AlphaFoldDB" id="A0A6N7L0A2"/>
<gene>
    <name evidence="3" type="ORF">F7Q99_33950</name>
</gene>
<evidence type="ECO:0000256" key="1">
    <source>
        <dbReference type="SAM" id="MobiDB-lite"/>
    </source>
</evidence>
<keyword evidence="2" id="KW-0732">Signal</keyword>
<protein>
    <recommendedName>
        <fullName evidence="5">Lipoprotein with Yx(FWY)xxD motif</fullName>
    </recommendedName>
</protein>
<evidence type="ECO:0008006" key="5">
    <source>
        <dbReference type="Google" id="ProtNLM"/>
    </source>
</evidence>
<keyword evidence="4" id="KW-1185">Reference proteome</keyword>
<name>A0A6N7L0A2_9ACTN</name>
<feature type="chain" id="PRO_5039385890" description="Lipoprotein with Yx(FWY)xxD motif" evidence="2">
    <location>
        <begin position="22"/>
        <end position="189"/>
    </location>
</feature>
<dbReference type="EMBL" id="WBOF01000003">
    <property type="protein sequence ID" value="MQS17061.1"/>
    <property type="molecule type" value="Genomic_DNA"/>
</dbReference>
<sequence>MHQRRLAAVSLAVVTVLTAVCGGCSSSKSTTSQASPSPAVTPSASASPSASPSASESASASASAGAGGGAIVAAAPIGKLGEILVDSQGRTLYLFEKDTSATSTCYGDCATAWPPALTTGAPTAAHGADQSKLSTTTRTDGKTQIVYNGHPLYNFQGDKAQGDTNGEESTAFGAKWYVVNPAGNKVEGD</sequence>
<evidence type="ECO:0000313" key="4">
    <source>
        <dbReference type="Proteomes" id="UP000450000"/>
    </source>
</evidence>
<dbReference type="PANTHER" id="PTHR39335:SF1">
    <property type="entry name" value="BLL4220 PROTEIN"/>
    <property type="match status" value="1"/>
</dbReference>
<accession>A0A6N7L0A2</accession>
<dbReference type="PANTHER" id="PTHR39335">
    <property type="entry name" value="BLL4220 PROTEIN"/>
    <property type="match status" value="1"/>
</dbReference>
<dbReference type="Pfam" id="PF03640">
    <property type="entry name" value="Lipoprotein_15"/>
    <property type="match status" value="2"/>
</dbReference>
<dbReference type="GO" id="GO:0043448">
    <property type="term" value="P:alkane catabolic process"/>
    <property type="evidence" value="ECO:0007669"/>
    <property type="project" value="TreeGrafter"/>
</dbReference>
<proteinExistence type="predicted"/>
<reference evidence="3 4" key="1">
    <citation type="submission" date="2019-09" db="EMBL/GenBank/DDBJ databases">
        <title>Genome Sequences of Streptomyces kaniharaensis ATCC 21070.</title>
        <authorList>
            <person name="Zhu W."/>
            <person name="De Crecy-Lagard V."/>
            <person name="Richards N.G."/>
        </authorList>
    </citation>
    <scope>NUCLEOTIDE SEQUENCE [LARGE SCALE GENOMIC DNA]</scope>
    <source>
        <strain evidence="3 4">SF-557</strain>
    </source>
</reference>
<organism evidence="3 4">
    <name type="scientific">Streptomyces kaniharaensis</name>
    <dbReference type="NCBI Taxonomy" id="212423"/>
    <lineage>
        <taxon>Bacteria</taxon>
        <taxon>Bacillati</taxon>
        <taxon>Actinomycetota</taxon>
        <taxon>Actinomycetes</taxon>
        <taxon>Kitasatosporales</taxon>
        <taxon>Streptomycetaceae</taxon>
        <taxon>Streptomyces</taxon>
    </lineage>
</organism>
<dbReference type="OrthoDB" id="597632at2"/>
<dbReference type="InterPro" id="IPR005297">
    <property type="entry name" value="Lipoprotein_repeat"/>
</dbReference>
<feature type="signal peptide" evidence="2">
    <location>
        <begin position="1"/>
        <end position="21"/>
    </location>
</feature>
<feature type="region of interest" description="Disordered" evidence="1">
    <location>
        <begin position="25"/>
        <end position="61"/>
    </location>
</feature>
<evidence type="ECO:0000256" key="2">
    <source>
        <dbReference type="SAM" id="SignalP"/>
    </source>
</evidence>